<feature type="non-terminal residue" evidence="1">
    <location>
        <position position="174"/>
    </location>
</feature>
<comment type="caution">
    <text evidence="1">The sequence shown here is derived from an EMBL/GenBank/DDBJ whole genome shotgun (WGS) entry which is preliminary data.</text>
</comment>
<gene>
    <name evidence="1" type="ORF">KCU98_g12520</name>
</gene>
<sequence>MDLTLPLTCPDLGLYGNYSWSNASFALYTLVNTSSERMQQIATMLDAEWYEGQGNEGSHLVRVAPSYNFANKKLSDVLEAHVKLDKVAPSQSESQQGAPDLQWYPTAFIVVTAEDVDDKGLLLVYVDDEVEDDDEAAECKIDKFFFKLKDADLMLSSLVYDDETRARSKEIYGY</sequence>
<dbReference type="AlphaFoldDB" id="A0A9P8FK42"/>
<accession>A0A9P8FK42</accession>
<evidence type="ECO:0000313" key="1">
    <source>
        <dbReference type="EMBL" id="KAG9973627.1"/>
    </source>
</evidence>
<reference evidence="1" key="2">
    <citation type="submission" date="2021-08" db="EMBL/GenBank/DDBJ databases">
        <authorList>
            <person name="Gostincar C."/>
            <person name="Sun X."/>
            <person name="Song Z."/>
            <person name="Gunde-Cimerman N."/>
        </authorList>
    </citation>
    <scope>NUCLEOTIDE SEQUENCE</scope>
    <source>
        <strain evidence="1">EXF-9298</strain>
    </source>
</reference>
<proteinExistence type="predicted"/>
<reference evidence="1" key="1">
    <citation type="journal article" date="2021" name="J Fungi (Basel)">
        <title>Virulence traits and population genomics of the black yeast Aureobasidium melanogenum.</title>
        <authorList>
            <person name="Cernosa A."/>
            <person name="Sun X."/>
            <person name="Gostincar C."/>
            <person name="Fang C."/>
            <person name="Gunde-Cimerman N."/>
            <person name="Song Z."/>
        </authorList>
    </citation>
    <scope>NUCLEOTIDE SEQUENCE</scope>
    <source>
        <strain evidence="1">EXF-9298</strain>
    </source>
</reference>
<dbReference type="Proteomes" id="UP000729357">
    <property type="component" value="Unassembled WGS sequence"/>
</dbReference>
<keyword evidence="2" id="KW-1185">Reference proteome</keyword>
<dbReference type="EMBL" id="JAHFXS010002167">
    <property type="protein sequence ID" value="KAG9973627.1"/>
    <property type="molecule type" value="Genomic_DNA"/>
</dbReference>
<organism evidence="1 2">
    <name type="scientific">Aureobasidium melanogenum</name>
    <name type="common">Aureobasidium pullulans var. melanogenum</name>
    <dbReference type="NCBI Taxonomy" id="46634"/>
    <lineage>
        <taxon>Eukaryota</taxon>
        <taxon>Fungi</taxon>
        <taxon>Dikarya</taxon>
        <taxon>Ascomycota</taxon>
        <taxon>Pezizomycotina</taxon>
        <taxon>Dothideomycetes</taxon>
        <taxon>Dothideomycetidae</taxon>
        <taxon>Dothideales</taxon>
        <taxon>Saccotheciaceae</taxon>
        <taxon>Aureobasidium</taxon>
    </lineage>
</organism>
<name>A0A9P8FK42_AURME</name>
<protein>
    <submittedName>
        <fullName evidence="1">Uncharacterized protein</fullName>
    </submittedName>
</protein>
<evidence type="ECO:0000313" key="2">
    <source>
        <dbReference type="Proteomes" id="UP000729357"/>
    </source>
</evidence>